<dbReference type="PANTHER" id="PTHR30603">
    <property type="entry name" value="RNA POLYMERASE SIGMA FACTOR RPO"/>
    <property type="match status" value="1"/>
</dbReference>
<dbReference type="InterPro" id="IPR000943">
    <property type="entry name" value="RNA_pol_sigma70"/>
</dbReference>
<dbReference type="Pfam" id="PF04545">
    <property type="entry name" value="Sigma70_r4"/>
    <property type="match status" value="1"/>
</dbReference>
<gene>
    <name evidence="6" type="ORF">LCGC14_1002630</name>
</gene>
<dbReference type="Gene3D" id="1.10.10.10">
    <property type="entry name" value="Winged helix-like DNA-binding domain superfamily/Winged helix DNA-binding domain"/>
    <property type="match status" value="1"/>
</dbReference>
<keyword evidence="2" id="KW-0731">Sigma factor</keyword>
<keyword evidence="4" id="KW-0804">Transcription</keyword>
<dbReference type="GO" id="GO:0003677">
    <property type="term" value="F:DNA binding"/>
    <property type="evidence" value="ECO:0007669"/>
    <property type="project" value="UniProtKB-KW"/>
</dbReference>
<dbReference type="InterPro" id="IPR007627">
    <property type="entry name" value="RNA_pol_sigma70_r2"/>
</dbReference>
<keyword evidence="3" id="KW-0238">DNA-binding</keyword>
<dbReference type="GO" id="GO:0006352">
    <property type="term" value="P:DNA-templated transcription initiation"/>
    <property type="evidence" value="ECO:0007669"/>
    <property type="project" value="InterPro"/>
</dbReference>
<dbReference type="InterPro" id="IPR014284">
    <property type="entry name" value="RNA_pol_sigma-70_dom"/>
</dbReference>
<protein>
    <recommendedName>
        <fullName evidence="5">RNA polymerase sigma-70 domain-containing protein</fullName>
    </recommendedName>
</protein>
<accession>A0A0F9N2P0</accession>
<dbReference type="PRINTS" id="PR00046">
    <property type="entry name" value="SIGMA70FCT"/>
</dbReference>
<dbReference type="NCBIfam" id="TIGR02937">
    <property type="entry name" value="sigma70-ECF"/>
    <property type="match status" value="1"/>
</dbReference>
<dbReference type="InterPro" id="IPR050239">
    <property type="entry name" value="Sigma-70_RNA_pol_init_factors"/>
</dbReference>
<dbReference type="PANTHER" id="PTHR30603:SF47">
    <property type="entry name" value="RNA POLYMERASE SIGMA FACTOR SIGD, CHLOROPLASTIC"/>
    <property type="match status" value="1"/>
</dbReference>
<dbReference type="Pfam" id="PF04542">
    <property type="entry name" value="Sigma70_r2"/>
    <property type="match status" value="1"/>
</dbReference>
<evidence type="ECO:0000256" key="4">
    <source>
        <dbReference type="ARBA" id="ARBA00023163"/>
    </source>
</evidence>
<dbReference type="InterPro" id="IPR036388">
    <property type="entry name" value="WH-like_DNA-bd_sf"/>
</dbReference>
<feature type="domain" description="RNA polymerase sigma-70" evidence="5">
    <location>
        <begin position="91"/>
        <end position="104"/>
    </location>
</feature>
<evidence type="ECO:0000256" key="1">
    <source>
        <dbReference type="ARBA" id="ARBA00023015"/>
    </source>
</evidence>
<dbReference type="InterPro" id="IPR013325">
    <property type="entry name" value="RNA_pol_sigma_r2"/>
</dbReference>
<comment type="caution">
    <text evidence="6">The sequence shown here is derived from an EMBL/GenBank/DDBJ whole genome shotgun (WGS) entry which is preliminary data.</text>
</comment>
<name>A0A0F9N2P0_9ZZZZ</name>
<dbReference type="InterPro" id="IPR013324">
    <property type="entry name" value="RNA_pol_sigma_r3/r4-like"/>
</dbReference>
<dbReference type="SUPFAM" id="SSF88659">
    <property type="entry name" value="Sigma3 and sigma4 domains of RNA polymerase sigma factors"/>
    <property type="match status" value="1"/>
</dbReference>
<keyword evidence="1" id="KW-0805">Transcription regulation</keyword>
<evidence type="ECO:0000313" key="6">
    <source>
        <dbReference type="EMBL" id="KKN13815.1"/>
    </source>
</evidence>
<dbReference type="PROSITE" id="PS00715">
    <property type="entry name" value="SIGMA70_1"/>
    <property type="match status" value="1"/>
</dbReference>
<dbReference type="InterPro" id="IPR007630">
    <property type="entry name" value="RNA_pol_sigma70_r4"/>
</dbReference>
<proteinExistence type="predicted"/>
<dbReference type="GO" id="GO:0016987">
    <property type="term" value="F:sigma factor activity"/>
    <property type="evidence" value="ECO:0007669"/>
    <property type="project" value="UniProtKB-KW"/>
</dbReference>
<organism evidence="6">
    <name type="scientific">marine sediment metagenome</name>
    <dbReference type="NCBI Taxonomy" id="412755"/>
    <lineage>
        <taxon>unclassified sequences</taxon>
        <taxon>metagenomes</taxon>
        <taxon>ecological metagenomes</taxon>
    </lineage>
</organism>
<dbReference type="SUPFAM" id="SSF88946">
    <property type="entry name" value="Sigma2 domain of RNA polymerase sigma factors"/>
    <property type="match status" value="1"/>
</dbReference>
<dbReference type="EMBL" id="LAZR01003882">
    <property type="protein sequence ID" value="KKN13815.1"/>
    <property type="molecule type" value="Genomic_DNA"/>
</dbReference>
<dbReference type="AlphaFoldDB" id="A0A0F9N2P0"/>
<evidence type="ECO:0000256" key="2">
    <source>
        <dbReference type="ARBA" id="ARBA00023082"/>
    </source>
</evidence>
<dbReference type="Gene3D" id="1.10.601.10">
    <property type="entry name" value="RNA Polymerase Primary Sigma Factor"/>
    <property type="match status" value="1"/>
</dbReference>
<sequence length="289" mass="33215">MAKRGRPRKIPIKATDVIRTKGQPGEPSSLTMYLREIQKFTHLPKEEELALAKSFVRTKSRKAREKLIVTNLKFVVSIAVKYRNFGLPLEDLIQEGNIGLMISVDKFDPNTNNRIVTYAAYMIRNFILRAIFIQTPSIKLPIRFRAKFIQGGPESEWMRSLYNCRSLDAILGDDETLTLGDLIADTSSPSMETMLDKVLAQETIDRLINNVLTNVQRFIIINRFGLYDCQRLTLEEIGDLLSLSREGVRLKEKRALKKLKVVLAEEKNKYEAFYKPFEKKSKELLASLK</sequence>
<evidence type="ECO:0000259" key="5">
    <source>
        <dbReference type="PROSITE" id="PS00715"/>
    </source>
</evidence>
<reference evidence="6" key="1">
    <citation type="journal article" date="2015" name="Nature">
        <title>Complex archaea that bridge the gap between prokaryotes and eukaryotes.</title>
        <authorList>
            <person name="Spang A."/>
            <person name="Saw J.H."/>
            <person name="Jorgensen S.L."/>
            <person name="Zaremba-Niedzwiedzka K."/>
            <person name="Martijn J."/>
            <person name="Lind A.E."/>
            <person name="van Eijk R."/>
            <person name="Schleper C."/>
            <person name="Guy L."/>
            <person name="Ettema T.J."/>
        </authorList>
    </citation>
    <scope>NUCLEOTIDE SEQUENCE</scope>
</reference>
<evidence type="ECO:0000256" key="3">
    <source>
        <dbReference type="ARBA" id="ARBA00023125"/>
    </source>
</evidence>